<dbReference type="SUPFAM" id="SSF51695">
    <property type="entry name" value="PLC-like phosphodiesterases"/>
    <property type="match status" value="1"/>
</dbReference>
<reference evidence="1 2" key="1">
    <citation type="submission" date="2017-01" db="EMBL/GenBank/DDBJ databases">
        <title>The recent genome duplication of the halophilic yeast Hortaea werneckii: insights from long-read sequencing.</title>
        <authorList>
            <person name="Sinha S."/>
            <person name="Flibotte S."/>
            <person name="Neira M."/>
            <person name="Lenassi M."/>
            <person name="Gostincar C."/>
            <person name="Stajich J.E."/>
            <person name="Nislow C.E."/>
        </authorList>
    </citation>
    <scope>NUCLEOTIDE SEQUENCE [LARGE SCALE GENOMIC DNA]</scope>
    <source>
        <strain evidence="1 2">EXF-2000</strain>
    </source>
</reference>
<dbReference type="PANTHER" id="PTHR13593">
    <property type="match status" value="1"/>
</dbReference>
<dbReference type="InParanoid" id="A0A1Z5SQ81"/>
<evidence type="ECO:0000313" key="1">
    <source>
        <dbReference type="EMBL" id="OTA22985.1"/>
    </source>
</evidence>
<dbReference type="Gene3D" id="3.20.20.190">
    <property type="entry name" value="Phosphatidylinositol (PI) phosphodiesterase"/>
    <property type="match status" value="1"/>
</dbReference>
<dbReference type="EMBL" id="MUNK01000328">
    <property type="protein sequence ID" value="OTA22985.1"/>
    <property type="molecule type" value="Genomic_DNA"/>
</dbReference>
<dbReference type="AlphaFoldDB" id="A0A1Z5SQ81"/>
<accession>A0A1Z5SQ81</accession>
<organism evidence="1 2">
    <name type="scientific">Hortaea werneckii EXF-2000</name>
    <dbReference type="NCBI Taxonomy" id="1157616"/>
    <lineage>
        <taxon>Eukaryota</taxon>
        <taxon>Fungi</taxon>
        <taxon>Dikarya</taxon>
        <taxon>Ascomycota</taxon>
        <taxon>Pezizomycotina</taxon>
        <taxon>Dothideomycetes</taxon>
        <taxon>Dothideomycetidae</taxon>
        <taxon>Mycosphaerellales</taxon>
        <taxon>Teratosphaeriaceae</taxon>
        <taxon>Hortaea</taxon>
    </lineage>
</organism>
<dbReference type="InterPro" id="IPR017946">
    <property type="entry name" value="PLC-like_Pdiesterase_TIM-brl"/>
</dbReference>
<protein>
    <recommendedName>
        <fullName evidence="3">Phosphatidylinositol-specific phospholipase C X domain-containing protein</fullName>
    </recommendedName>
</protein>
<dbReference type="OrthoDB" id="1046782at2759"/>
<keyword evidence="2" id="KW-1185">Reference proteome</keyword>
<dbReference type="GO" id="GO:0006629">
    <property type="term" value="P:lipid metabolic process"/>
    <property type="evidence" value="ECO:0007669"/>
    <property type="project" value="InterPro"/>
</dbReference>
<dbReference type="PANTHER" id="PTHR13593:SF116">
    <property type="entry name" value="PLC-LIKE PHOSPHODIESTERASE"/>
    <property type="match status" value="1"/>
</dbReference>
<comment type="caution">
    <text evidence="1">The sequence shown here is derived from an EMBL/GenBank/DDBJ whole genome shotgun (WGS) entry which is preliminary data.</text>
</comment>
<dbReference type="GO" id="GO:0008081">
    <property type="term" value="F:phosphoric diester hydrolase activity"/>
    <property type="evidence" value="ECO:0007669"/>
    <property type="project" value="InterPro"/>
</dbReference>
<dbReference type="STRING" id="1157616.A0A1Z5SQ81"/>
<gene>
    <name evidence="1" type="ORF">BTJ68_14109</name>
</gene>
<evidence type="ECO:0008006" key="3">
    <source>
        <dbReference type="Google" id="ProtNLM"/>
    </source>
</evidence>
<dbReference type="VEuPathDB" id="FungiDB:BTJ68_14109"/>
<dbReference type="InterPro" id="IPR051057">
    <property type="entry name" value="PI-PLC_domain"/>
</dbReference>
<dbReference type="Proteomes" id="UP000194280">
    <property type="component" value="Unassembled WGS sequence"/>
</dbReference>
<name>A0A1Z5SQ81_HORWE</name>
<sequence length="266" mass="29293">MLDDGIRAFDLRYAYDVTNSSLVFWHGPALQSQTATVDDVMYGFYRWLDQHPSEVVFLSFQYQSSTTPYATNSQGVQSLLFDTLTSPAAKQYIQQTTGEIGTLGESRGQIRHTMPALPGLHFSPTDWTENGDNITLTLNASTGLTAYIEDYFLPQTSSHSTLNATSAHLHRAASHGIRDAKLHALDDLFWTFASSTKPPNIPPITPAMQALGNGSSATPGQGGVNHQLVPILREMRGQRLGIVMFDFYEEPGELLDVFLGLLPPEE</sequence>
<proteinExistence type="predicted"/>
<evidence type="ECO:0000313" key="2">
    <source>
        <dbReference type="Proteomes" id="UP000194280"/>
    </source>
</evidence>